<dbReference type="Proteomes" id="UP000265566">
    <property type="component" value="Chromosome 4"/>
</dbReference>
<proteinExistence type="predicted"/>
<protein>
    <submittedName>
        <fullName evidence="2">Putative Late nodulin</fullName>
    </submittedName>
</protein>
<sequence>MVKTPKLVYVLILILFIFLDIIKSNRVVVTIGGNCIRDKDCLKFYGANIRCRKGKCVAI</sequence>
<name>A0A396I282_MEDTR</name>
<reference evidence="3" key="1">
    <citation type="journal article" date="2018" name="Nat. Plants">
        <title>Whole-genome landscape of Medicago truncatula symbiotic genes.</title>
        <authorList>
            <person name="Pecrix Y."/>
            <person name="Staton S.E."/>
            <person name="Sallet E."/>
            <person name="Lelandais-Briere C."/>
            <person name="Moreau S."/>
            <person name="Carrere S."/>
            <person name="Blein T."/>
            <person name="Jardinaud M.F."/>
            <person name="Latrasse D."/>
            <person name="Zouine M."/>
            <person name="Zahm M."/>
            <person name="Kreplak J."/>
            <person name="Mayjonade B."/>
            <person name="Satge C."/>
            <person name="Perez M."/>
            <person name="Cauet S."/>
            <person name="Marande W."/>
            <person name="Chantry-Darmon C."/>
            <person name="Lopez-Roques C."/>
            <person name="Bouchez O."/>
            <person name="Berard A."/>
            <person name="Debelle F."/>
            <person name="Munos S."/>
            <person name="Bendahmane A."/>
            <person name="Berges H."/>
            <person name="Niebel A."/>
            <person name="Buitink J."/>
            <person name="Frugier F."/>
            <person name="Benhamed M."/>
            <person name="Crespi M."/>
            <person name="Gouzy J."/>
            <person name="Gamas P."/>
        </authorList>
    </citation>
    <scope>NUCLEOTIDE SEQUENCE [LARGE SCALE GENOMIC DNA]</scope>
    <source>
        <strain evidence="3">cv. Jemalong A17</strain>
    </source>
</reference>
<dbReference type="AlphaFoldDB" id="A0A396I282"/>
<dbReference type="GO" id="GO:0046872">
    <property type="term" value="F:metal ion binding"/>
    <property type="evidence" value="ECO:0007669"/>
    <property type="project" value="InterPro"/>
</dbReference>
<dbReference type="Pfam" id="PF07127">
    <property type="entry name" value="Nodulin_late"/>
    <property type="match status" value="1"/>
</dbReference>
<organism evidence="2 3">
    <name type="scientific">Medicago truncatula</name>
    <name type="common">Barrel medic</name>
    <name type="synonym">Medicago tribuloides</name>
    <dbReference type="NCBI Taxonomy" id="3880"/>
    <lineage>
        <taxon>Eukaryota</taxon>
        <taxon>Viridiplantae</taxon>
        <taxon>Streptophyta</taxon>
        <taxon>Embryophyta</taxon>
        <taxon>Tracheophyta</taxon>
        <taxon>Spermatophyta</taxon>
        <taxon>Magnoliopsida</taxon>
        <taxon>eudicotyledons</taxon>
        <taxon>Gunneridae</taxon>
        <taxon>Pentapetalae</taxon>
        <taxon>rosids</taxon>
        <taxon>fabids</taxon>
        <taxon>Fabales</taxon>
        <taxon>Fabaceae</taxon>
        <taxon>Papilionoideae</taxon>
        <taxon>50 kb inversion clade</taxon>
        <taxon>NPAAA clade</taxon>
        <taxon>Hologalegina</taxon>
        <taxon>IRL clade</taxon>
        <taxon>Trifolieae</taxon>
        <taxon>Medicago</taxon>
    </lineage>
</organism>
<dbReference type="InterPro" id="IPR009810">
    <property type="entry name" value="Nodulin_late_dom"/>
</dbReference>
<evidence type="ECO:0000313" key="2">
    <source>
        <dbReference type="EMBL" id="RHN58941.1"/>
    </source>
</evidence>
<dbReference type="EMBL" id="PSQE01000004">
    <property type="protein sequence ID" value="RHN58941.1"/>
    <property type="molecule type" value="Genomic_DNA"/>
</dbReference>
<gene>
    <name evidence="2" type="ORF">MtrunA17_Chr4g0007801</name>
</gene>
<feature type="domain" description="Late nodulin" evidence="1">
    <location>
        <begin position="1"/>
        <end position="56"/>
    </location>
</feature>
<accession>A0A396I282</accession>
<dbReference type="Gramene" id="rna20899">
    <property type="protein sequence ID" value="RHN58941.1"/>
    <property type="gene ID" value="gene20899"/>
</dbReference>
<comment type="caution">
    <text evidence="2">The sequence shown here is derived from an EMBL/GenBank/DDBJ whole genome shotgun (WGS) entry which is preliminary data.</text>
</comment>
<evidence type="ECO:0000313" key="3">
    <source>
        <dbReference type="Proteomes" id="UP000265566"/>
    </source>
</evidence>
<evidence type="ECO:0000259" key="1">
    <source>
        <dbReference type="Pfam" id="PF07127"/>
    </source>
</evidence>